<evidence type="ECO:0000313" key="2">
    <source>
        <dbReference type="Proteomes" id="UP000011732"/>
    </source>
</evidence>
<name>M3E9P4_STREZ</name>
<reference evidence="1 2" key="1">
    <citation type="journal article" date="2013" name="Genome Announc.">
        <title>Draft Genome Sequence of Streptomyces gancidicus Strain BKS 13-15.</title>
        <authorList>
            <person name="Kumar S."/>
            <person name="Kaur N."/>
            <person name="Singh N.K."/>
            <person name="Raghava G.P."/>
            <person name="Mayilraj S."/>
        </authorList>
    </citation>
    <scope>NUCLEOTIDE SEQUENCE [LARGE SCALE GENOMIC DNA]</scope>
    <source>
        <strain evidence="1 2">BKS 13-15</strain>
    </source>
</reference>
<gene>
    <name evidence="1" type="ORF">H114_03716</name>
</gene>
<keyword evidence="2" id="KW-1185">Reference proteome</keyword>
<dbReference type="EMBL" id="AOHP01000026">
    <property type="protein sequence ID" value="EMF30457.1"/>
    <property type="molecule type" value="Genomic_DNA"/>
</dbReference>
<accession>M3E9P4</accession>
<dbReference type="RefSeq" id="WP_006130301.1">
    <property type="nucleotide sequence ID" value="NZ_AOHP01000026.1"/>
</dbReference>
<proteinExistence type="predicted"/>
<dbReference type="GeneID" id="303249767"/>
<evidence type="ECO:0000313" key="1">
    <source>
        <dbReference type="EMBL" id="EMF30457.1"/>
    </source>
</evidence>
<protein>
    <submittedName>
        <fullName evidence="1">Uncharacterized protein</fullName>
    </submittedName>
</protein>
<dbReference type="AlphaFoldDB" id="M3E9P4"/>
<comment type="caution">
    <text evidence="1">The sequence shown here is derived from an EMBL/GenBank/DDBJ whole genome shotgun (WGS) entry which is preliminary data.</text>
</comment>
<sequence length="165" mass="17168">MVPAKEFRASRGFQEVRSTAVLSPTAPLTTASKSRSTWKASWTRCPGSDSCGGGCFAGAALQHQDALGGVLARVAAGEGVETQGLPAGGLGHAEREAIGHRLLVGTVEVHLDLVARLVVEARFGVESGDVGVDVHDEDRAALAGEDVEVVDEKLAVLRSLGVSRW</sequence>
<dbReference type="Proteomes" id="UP000011732">
    <property type="component" value="Unassembled WGS sequence"/>
</dbReference>
<organism evidence="1 2">
    <name type="scientific">Streptomyces gancidicus BKS 13-15</name>
    <dbReference type="NCBI Taxonomy" id="1284664"/>
    <lineage>
        <taxon>Bacteria</taxon>
        <taxon>Bacillati</taxon>
        <taxon>Actinomycetota</taxon>
        <taxon>Actinomycetes</taxon>
        <taxon>Kitasatosporales</taxon>
        <taxon>Streptomycetaceae</taxon>
        <taxon>Streptomyces</taxon>
        <taxon>Streptomyces pseudogriseolus group</taxon>
    </lineage>
</organism>